<evidence type="ECO:0000313" key="1">
    <source>
        <dbReference type="EMBL" id="KAK1796835.1"/>
    </source>
</evidence>
<evidence type="ECO:0008006" key="3">
    <source>
        <dbReference type="Google" id="ProtNLM"/>
    </source>
</evidence>
<proteinExistence type="predicted"/>
<reference evidence="1" key="1">
    <citation type="submission" date="2023-03" db="EMBL/GenBank/DDBJ databases">
        <title>Electrophorus voltai genome.</title>
        <authorList>
            <person name="Bian C."/>
        </authorList>
    </citation>
    <scope>NUCLEOTIDE SEQUENCE</scope>
    <source>
        <strain evidence="1">CB-2022</strain>
        <tissue evidence="1">Muscle</tissue>
    </source>
</reference>
<accession>A0AAD8ZFY5</accession>
<protein>
    <recommendedName>
        <fullName evidence="3">Endonuclease/exonuclease/phosphatase domain-containing protein</fullName>
    </recommendedName>
</protein>
<evidence type="ECO:0000313" key="2">
    <source>
        <dbReference type="Proteomes" id="UP001239994"/>
    </source>
</evidence>
<dbReference type="PANTHER" id="PTHR47510:SF3">
    <property type="entry name" value="ENDO_EXONUCLEASE_PHOSPHATASE DOMAIN-CONTAINING PROTEIN"/>
    <property type="match status" value="1"/>
</dbReference>
<dbReference type="InterPro" id="IPR036691">
    <property type="entry name" value="Endo/exonu/phosph_ase_sf"/>
</dbReference>
<dbReference type="Gene3D" id="3.60.10.10">
    <property type="entry name" value="Endonuclease/exonuclease/phosphatase"/>
    <property type="match status" value="1"/>
</dbReference>
<gene>
    <name evidence="1" type="ORF">P4O66_000923</name>
</gene>
<dbReference type="PANTHER" id="PTHR47510">
    <property type="entry name" value="REVERSE TRANSCRIPTASE DOMAIN-CONTAINING PROTEIN"/>
    <property type="match status" value="1"/>
</dbReference>
<dbReference type="Proteomes" id="UP001239994">
    <property type="component" value="Unassembled WGS sequence"/>
</dbReference>
<comment type="caution">
    <text evidence="1">The sequence shown here is derived from an EMBL/GenBank/DDBJ whole genome shotgun (WGS) entry which is preliminary data.</text>
</comment>
<name>A0AAD8ZFY5_9TELE</name>
<keyword evidence="2" id="KW-1185">Reference proteome</keyword>
<dbReference type="AlphaFoldDB" id="A0AAD8ZFY5"/>
<organism evidence="1 2">
    <name type="scientific">Electrophorus voltai</name>
    <dbReference type="NCBI Taxonomy" id="2609070"/>
    <lineage>
        <taxon>Eukaryota</taxon>
        <taxon>Metazoa</taxon>
        <taxon>Chordata</taxon>
        <taxon>Craniata</taxon>
        <taxon>Vertebrata</taxon>
        <taxon>Euteleostomi</taxon>
        <taxon>Actinopterygii</taxon>
        <taxon>Neopterygii</taxon>
        <taxon>Teleostei</taxon>
        <taxon>Ostariophysi</taxon>
        <taxon>Gymnotiformes</taxon>
        <taxon>Gymnotoidei</taxon>
        <taxon>Gymnotidae</taxon>
        <taxon>Electrophorus</taxon>
    </lineage>
</organism>
<sequence length="407" mass="45720">MFSTAHQSNFCPLFTKWSLALLFPLDSNGTQTGHLLLQLFVVQQTETWLSDSIPDAAIHLDGLVPIRVDRDNTLSGKTRGGGVCIYINESWCKNSVLVVKYCSPLVEFAIVRCRPLYLPQEFTSVFIIALYIPPSANTREALQELYGAISELQNVHPDGLFIVAGDFNHANLKSVLPKFHQLVNFATRGANALDLVYTNISGAYRAVPRPHLGYSDHMSVMLITPYRPIVRRSKLLLKQVRTWPAGAISALQGCFEQTTWITFKEAASDGGTVNLEEYTASVTGYISKCIDDVTVSKTIITRPNQKPWMPAEERMLLRTRDSAFRTGDRDALRKTRTKLSRAIREAKRAHAQRIHGHFKDTGDTRRMWEGIRAITNYRKTPPSCDSDAILPDALTSMHGLKRRTTLQ</sequence>
<dbReference type="SUPFAM" id="SSF56219">
    <property type="entry name" value="DNase I-like"/>
    <property type="match status" value="1"/>
</dbReference>
<dbReference type="EMBL" id="JAROKS010000014">
    <property type="protein sequence ID" value="KAK1796835.1"/>
    <property type="molecule type" value="Genomic_DNA"/>
</dbReference>